<gene>
    <name evidence="6" type="ORF">R6Y96_02435</name>
</gene>
<evidence type="ECO:0000256" key="2">
    <source>
        <dbReference type="ARBA" id="ARBA00022771"/>
    </source>
</evidence>
<feature type="domain" description="Zinc finger DksA/TraR C4-type" evidence="4">
    <location>
        <begin position="174"/>
        <end position="206"/>
    </location>
</feature>
<evidence type="ECO:0000259" key="5">
    <source>
        <dbReference type="Pfam" id="PF02663"/>
    </source>
</evidence>
<dbReference type="InterPro" id="IPR026328">
    <property type="entry name" value="FmdE"/>
</dbReference>
<dbReference type="AlphaFoldDB" id="A0AAX4FW68"/>
<dbReference type="Gene3D" id="3.30.1330.130">
    <property type="match status" value="1"/>
</dbReference>
<dbReference type="GO" id="GO:0008270">
    <property type="term" value="F:zinc ion binding"/>
    <property type="evidence" value="ECO:0007669"/>
    <property type="project" value="UniProtKB-KW"/>
</dbReference>
<evidence type="ECO:0000256" key="3">
    <source>
        <dbReference type="ARBA" id="ARBA00022833"/>
    </source>
</evidence>
<dbReference type="PIRSF" id="PIRSF006578">
    <property type="entry name" value="FwdE"/>
    <property type="match status" value="1"/>
</dbReference>
<dbReference type="RefSeq" id="WP_318621932.1">
    <property type="nucleotide sequence ID" value="NZ_CP137642.1"/>
</dbReference>
<reference evidence="6 7" key="1">
    <citation type="submission" date="2023-10" db="EMBL/GenBank/DDBJ databases">
        <title>The complete genome sequence of Methanoculleus receptaculi DSM 18860.</title>
        <authorList>
            <person name="Lai S.-J."/>
            <person name="You Y.-T."/>
            <person name="Chen S.-C."/>
        </authorList>
    </citation>
    <scope>NUCLEOTIDE SEQUENCE [LARGE SCALE GENOMIC DNA]</scope>
    <source>
        <strain evidence="6 7">DSM 18860</strain>
    </source>
</reference>
<proteinExistence type="predicted"/>
<dbReference type="InterPro" id="IPR000962">
    <property type="entry name" value="Znf_DskA_TraR"/>
</dbReference>
<dbReference type="InterPro" id="IPR003814">
    <property type="entry name" value="FmdEsu_dom"/>
</dbReference>
<evidence type="ECO:0000256" key="1">
    <source>
        <dbReference type="ARBA" id="ARBA00022723"/>
    </source>
</evidence>
<keyword evidence="7" id="KW-1185">Reference proteome</keyword>
<dbReference type="Proteomes" id="UP001305652">
    <property type="component" value="Chromosome"/>
</dbReference>
<dbReference type="InterPro" id="IPR053194">
    <property type="entry name" value="tRNA_methyltr_O"/>
</dbReference>
<keyword evidence="3" id="KW-0862">Zinc</keyword>
<dbReference type="Pfam" id="PF02663">
    <property type="entry name" value="FmdE"/>
    <property type="match status" value="1"/>
</dbReference>
<dbReference type="EMBL" id="CP137642">
    <property type="protein sequence ID" value="WOX58124.1"/>
    <property type="molecule type" value="Genomic_DNA"/>
</dbReference>
<sequence>MCNNSDPGTPGEARDRFAEAVAFHGHVCPGLAIGYRAAEIALSRLSSGRSRDEELVTITENDACGVDAIQVLTGCTAGKGNLLFRDHGKQAFTFINRKTGAAIRVAANPSFDIESLDPGLAALRKRVMLGEATGAERADFQEHVNRVVDAILKAPDDDLFIIRKVDQTIPEPARIFRSVPCAKCGEMTAESRIRVEDGKFLCYACSENYSRCL</sequence>
<dbReference type="GeneID" id="85731978"/>
<evidence type="ECO:0000259" key="4">
    <source>
        <dbReference type="Pfam" id="PF01258"/>
    </source>
</evidence>
<dbReference type="KEGG" id="mrc:R6Y96_02435"/>
<dbReference type="SUPFAM" id="SSF143555">
    <property type="entry name" value="FwdE-like"/>
    <property type="match status" value="1"/>
</dbReference>
<dbReference type="PANTHER" id="PTHR39418:SF1">
    <property type="entry name" value="DEHYDROGENASE"/>
    <property type="match status" value="1"/>
</dbReference>
<organism evidence="6 7">
    <name type="scientific">Methanoculleus receptaculi</name>
    <dbReference type="NCBI Taxonomy" id="394967"/>
    <lineage>
        <taxon>Archaea</taxon>
        <taxon>Methanobacteriati</taxon>
        <taxon>Methanobacteriota</taxon>
        <taxon>Stenosarchaea group</taxon>
        <taxon>Methanomicrobia</taxon>
        <taxon>Methanomicrobiales</taxon>
        <taxon>Methanomicrobiaceae</taxon>
        <taxon>Methanoculleus</taxon>
    </lineage>
</organism>
<evidence type="ECO:0000313" key="7">
    <source>
        <dbReference type="Proteomes" id="UP001305652"/>
    </source>
</evidence>
<feature type="domain" description="Formylmethanofuran dehydrogenase subunit E" evidence="5">
    <location>
        <begin position="23"/>
        <end position="160"/>
    </location>
</feature>
<name>A0AAX4FW68_9EURY</name>
<dbReference type="Pfam" id="PF01258">
    <property type="entry name" value="zf-dskA_traR"/>
    <property type="match status" value="1"/>
</dbReference>
<keyword evidence="2" id="KW-0863">Zinc-finger</keyword>
<dbReference type="PANTHER" id="PTHR39418">
    <property type="entry name" value="DEHYDROGENASE-RELATED"/>
    <property type="match status" value="1"/>
</dbReference>
<evidence type="ECO:0000313" key="6">
    <source>
        <dbReference type="EMBL" id="WOX58124.1"/>
    </source>
</evidence>
<accession>A0AAX4FW68</accession>
<protein>
    <submittedName>
        <fullName evidence="6">FmdE family protein</fullName>
    </submittedName>
</protein>
<keyword evidence="1" id="KW-0479">Metal-binding</keyword>